<accession>A0AAD9SPY8</accession>
<reference evidence="20" key="1">
    <citation type="submission" date="2023-06" db="EMBL/GenBank/DDBJ databases">
        <authorList>
            <person name="Noh H."/>
        </authorList>
    </citation>
    <scope>NUCLEOTIDE SEQUENCE</scope>
    <source>
        <strain evidence="20">DUCC20226</strain>
    </source>
</reference>
<keyword evidence="14" id="KW-0539">Nucleus</keyword>
<feature type="compositionally biased region" description="Acidic residues" evidence="16">
    <location>
        <begin position="631"/>
        <end position="654"/>
    </location>
</feature>
<comment type="similarity">
    <text evidence="2">Belongs to the SNF2/RAD54 helicase family. SWR1 subfamily.</text>
</comment>
<evidence type="ECO:0000256" key="9">
    <source>
        <dbReference type="ARBA" id="ARBA00022853"/>
    </source>
</evidence>
<dbReference type="InterPro" id="IPR050520">
    <property type="entry name" value="INO80/SWR1_helicase"/>
</dbReference>
<keyword evidence="10" id="KW-0805">Transcription regulation</keyword>
<evidence type="ECO:0000313" key="21">
    <source>
        <dbReference type="Proteomes" id="UP001265746"/>
    </source>
</evidence>
<feature type="compositionally biased region" description="Polar residues" evidence="16">
    <location>
        <begin position="774"/>
        <end position="789"/>
    </location>
</feature>
<dbReference type="GO" id="GO:0000812">
    <property type="term" value="C:Swr1 complex"/>
    <property type="evidence" value="ECO:0007669"/>
    <property type="project" value="TreeGrafter"/>
</dbReference>
<dbReference type="InterPro" id="IPR014001">
    <property type="entry name" value="Helicase_ATP-bd"/>
</dbReference>
<evidence type="ECO:0000259" key="19">
    <source>
        <dbReference type="PROSITE" id="PS51204"/>
    </source>
</evidence>
<dbReference type="EC" id="3.6.4.12" evidence="4"/>
<feature type="compositionally biased region" description="Basic and acidic residues" evidence="16">
    <location>
        <begin position="135"/>
        <end position="145"/>
    </location>
</feature>
<keyword evidence="13" id="KW-0804">Transcription</keyword>
<feature type="compositionally biased region" description="Low complexity" evidence="16">
    <location>
        <begin position="117"/>
        <end position="133"/>
    </location>
</feature>
<feature type="region of interest" description="Disordered" evidence="16">
    <location>
        <begin position="1638"/>
        <end position="1676"/>
    </location>
</feature>
<feature type="compositionally biased region" description="Low complexity" evidence="16">
    <location>
        <begin position="86"/>
        <end position="99"/>
    </location>
</feature>
<dbReference type="Proteomes" id="UP001265746">
    <property type="component" value="Unassembled WGS sequence"/>
</dbReference>
<dbReference type="GO" id="GO:0003677">
    <property type="term" value="F:DNA binding"/>
    <property type="evidence" value="ECO:0007669"/>
    <property type="project" value="UniProtKB-KW"/>
</dbReference>
<protein>
    <recommendedName>
        <fullName evidence="4">DNA helicase</fullName>
        <ecNumber evidence="4">3.6.4.12</ecNumber>
    </recommendedName>
</protein>
<evidence type="ECO:0000256" key="2">
    <source>
        <dbReference type="ARBA" id="ARBA00009220"/>
    </source>
</evidence>
<evidence type="ECO:0000256" key="16">
    <source>
        <dbReference type="SAM" id="MobiDB-lite"/>
    </source>
</evidence>
<feature type="compositionally biased region" description="Low complexity" evidence="16">
    <location>
        <begin position="230"/>
        <end position="262"/>
    </location>
</feature>
<feature type="compositionally biased region" description="Basic residues" evidence="16">
    <location>
        <begin position="1727"/>
        <end position="1741"/>
    </location>
</feature>
<dbReference type="GO" id="GO:0003678">
    <property type="term" value="F:DNA helicase activity"/>
    <property type="evidence" value="ECO:0007669"/>
    <property type="project" value="UniProtKB-EC"/>
</dbReference>
<dbReference type="FunFam" id="3.40.50.300:FF:000655">
    <property type="entry name" value="Protein PHOTOPERIOD-INDEPENDENT EARLY FLOWERING 1"/>
    <property type="match status" value="1"/>
</dbReference>
<feature type="compositionally biased region" description="Polar residues" evidence="16">
    <location>
        <begin position="211"/>
        <end position="229"/>
    </location>
</feature>
<dbReference type="InterPro" id="IPR049730">
    <property type="entry name" value="SNF2/RAD54-like_C"/>
</dbReference>
<feature type="compositionally biased region" description="Low complexity" evidence="16">
    <location>
        <begin position="1"/>
        <end position="19"/>
    </location>
</feature>
<evidence type="ECO:0000256" key="14">
    <source>
        <dbReference type="ARBA" id="ARBA00023242"/>
    </source>
</evidence>
<keyword evidence="11" id="KW-0238">DNA-binding</keyword>
<dbReference type="Pfam" id="PF00271">
    <property type="entry name" value="Helicase_C"/>
    <property type="match status" value="1"/>
</dbReference>
<dbReference type="PROSITE" id="PS00690">
    <property type="entry name" value="DEAH_ATP_HELICASE"/>
    <property type="match status" value="1"/>
</dbReference>
<evidence type="ECO:0000256" key="11">
    <source>
        <dbReference type="ARBA" id="ARBA00023125"/>
    </source>
</evidence>
<dbReference type="InterPro" id="IPR000330">
    <property type="entry name" value="SNF2_N"/>
</dbReference>
<dbReference type="Pfam" id="PF07529">
    <property type="entry name" value="HSA"/>
    <property type="match status" value="1"/>
</dbReference>
<comment type="subunit">
    <text evidence="3">Component of the SWR1 chromatin-remodeling complex.</text>
</comment>
<proteinExistence type="inferred from homology"/>
<feature type="compositionally biased region" description="Acidic residues" evidence="16">
    <location>
        <begin position="539"/>
        <end position="556"/>
    </location>
</feature>
<dbReference type="SUPFAM" id="SSF52540">
    <property type="entry name" value="P-loop containing nucleoside triphosphate hydrolases"/>
    <property type="match status" value="2"/>
</dbReference>
<evidence type="ECO:0000313" key="20">
    <source>
        <dbReference type="EMBL" id="KAK2611877.1"/>
    </source>
</evidence>
<sequence>MTESSASTAAAASASASSSKIPHPDSTATPLPIPGPGDSGSDAGPDVPRPSADDPRPSRSPLRPSPIVTENLNNNTPAAAQDDDALSSADSPLSALSTPPESPTDDFFSSSTPAPATNGHVNGHLGNGLTNGHARAPETPEDDRPAKRRRVRDSTPPPPGSKTRKIVESPPWKKFEADGPTTIIEGGKRKSGRLNTVPLEQLNSDKRITRKSYSQHSPPSKNRHGITNGQAASNQAARLRAASASKSLTSRSSAAAKPAARKSLGHESRSTPRTRRPSPPPTQPSRSSTRTRRPSRSGWDSLDNDFSAAQPTRTTPRIKLRVNRLPLTELPLVHPGRVKKRRVASNLEEYFNTADDIPATDGGQLVPDDEPIFTDEMAVAEAKTIVRIEDEAQPGGLLGKDCAIYEPEPAEEPPRQYAHYDHLVKAAQNLRKWMVREQREHRDKAKKLAEACQVVWRSRQPKSHEEIEREAREMWIGRYRNVMKAMFGTWENVRIEVNRRRLEEWEAAEQRRVKAALQEAVSRSEQQLLARQAQFDSDISDDGLLDEDDEIMGSDSDDSRTSDDDDASANGPSDEDNMSSEEEDDDHKSAASDEGLTQEQLREKYANLPDIEKGDLPNGGRDTSMAVAHDGDDETSDESVDMDDDMGSSDEDSTESGSGNDGDDSEDEDDRPAGLLGLFFGQKELKKLEQDPVEDADDDANRDDLQEAGAEGAGSLTEEQPANAPTADDTAMLELNGTLEANATSDTDQNMNEAPKILSSPSSAEIAKPAALEATNNIQPPKETVQTTPEVDAITNPVSPDRSQSPRTSDTKPSEIDTATSFERMSGPLEASRSRSGSPPPTAPRTEVPFLLRGTLREYQHYGLDWLSGLYANNTNGILADEMGLGKTIQTIALLAHLACTHEVWGPHLVIVPTSVMLNWEMEFKKWCPGFKILTYYGTQEERKRKRQGWTNDDVWNVCITSYQIVLQDNQVFRRRRWHYMILDEAHNIKNFRSQRWQTLLGFNTHSRLLLTGTPLQNNLTELWSLLFFLMPSANGVGGFADLKEFHDWFARPESQILEHGREQMDEEARAIISKLHKVLRPYLLRRLKADVEKQMPAKIEHVEFCRLSKRQRELYDGFLARSETRDTLSSGNYLSIINCLMQLRKVCNHPDLFVDRPIMTSFRMERSVAADYEVTESLVRKKLLAVTPMSTVSLGFLNLIPAQHEEISNTVAERVNQLSSHRALMDLRETQRVRSQASHHTLDPSSVKSTIGFLDSAARWGRFEELQHCVYLNALRRQQRPIYGKRLREFLTIGADKRPYKPRPRVPKLVMSWFEEDSFLLRTMIPTLDQRAESMERTISKFACVTPAVVTRDMEPFLLGWRGVQEFGEADMRLSAPVRRLPFIPPERPIDPWHESRMRLSIQFPDKRLLQYDCGKLQALDKLLRKLQAGGHRALIFTQMTKVLDILEQFLNIHGHKYLRLDGSTKVEQRQILCDRFNVDNRILCFILSTRSGGLGLNLTGADTVIFYDQDWNPAMDKQCQDRCHRIGQTRDVHIYRLVSEHTIEANILRKASQKQMLDDVVIQEGAFTTDYFNNRQGELSVQEVAGGLMGEHDAAANAAMDLVLGGVDKTDTRTATKALEQAEDAEDVVAARAAEKEIQQDDADFSEAKPGSGAASTQQGTPREGSAAPGRSGLGLVVESADTPVAEETEPEYNAFGEKLHNIDDYMLAAMAKQLEGTPLELPKDKKKGKKKGRDTRRR</sequence>
<feature type="compositionally biased region" description="Acidic residues" evidence="16">
    <location>
        <begin position="661"/>
        <end position="670"/>
    </location>
</feature>
<dbReference type="SMART" id="SM00490">
    <property type="entry name" value="HELICc"/>
    <property type="match status" value="1"/>
</dbReference>
<keyword evidence="12" id="KW-0010">Activator</keyword>
<comment type="caution">
    <text evidence="20">The sequence shown here is derived from an EMBL/GenBank/DDBJ whole genome shotgun (WGS) entry which is preliminary data.</text>
</comment>
<comment type="subcellular location">
    <subcellularLocation>
        <location evidence="1">Nucleus</location>
    </subcellularLocation>
</comment>
<dbReference type="Gene3D" id="3.40.50.300">
    <property type="entry name" value="P-loop containing nucleotide triphosphate hydrolases"/>
    <property type="match status" value="1"/>
</dbReference>
<evidence type="ECO:0000256" key="15">
    <source>
        <dbReference type="ARBA" id="ARBA00047995"/>
    </source>
</evidence>
<evidence type="ECO:0000256" key="4">
    <source>
        <dbReference type="ARBA" id="ARBA00012551"/>
    </source>
</evidence>
<keyword evidence="9" id="KW-0156">Chromatin regulator</keyword>
<dbReference type="CDD" id="cd18003">
    <property type="entry name" value="DEXQc_SRCAP"/>
    <property type="match status" value="1"/>
</dbReference>
<feature type="region of interest" description="Disordered" evidence="16">
    <location>
        <begin position="1718"/>
        <end position="1741"/>
    </location>
</feature>
<organism evidence="20 21">
    <name type="scientific">Phomopsis amygdali</name>
    <name type="common">Fusicoccum amygdali</name>
    <dbReference type="NCBI Taxonomy" id="1214568"/>
    <lineage>
        <taxon>Eukaryota</taxon>
        <taxon>Fungi</taxon>
        <taxon>Dikarya</taxon>
        <taxon>Ascomycota</taxon>
        <taxon>Pezizomycotina</taxon>
        <taxon>Sordariomycetes</taxon>
        <taxon>Sordariomycetidae</taxon>
        <taxon>Diaporthales</taxon>
        <taxon>Diaporthaceae</taxon>
        <taxon>Diaporthe</taxon>
    </lineage>
</organism>
<dbReference type="PROSITE" id="PS51192">
    <property type="entry name" value="HELICASE_ATP_BIND_1"/>
    <property type="match status" value="1"/>
</dbReference>
<evidence type="ECO:0000256" key="5">
    <source>
        <dbReference type="ARBA" id="ARBA00022741"/>
    </source>
</evidence>
<feature type="compositionally biased region" description="Polar residues" evidence="16">
    <location>
        <begin position="796"/>
        <end position="808"/>
    </location>
</feature>
<dbReference type="EMBL" id="JAUJFL010000002">
    <property type="protein sequence ID" value="KAK2611877.1"/>
    <property type="molecule type" value="Genomic_DNA"/>
</dbReference>
<evidence type="ECO:0000256" key="3">
    <source>
        <dbReference type="ARBA" id="ARBA00011826"/>
    </source>
</evidence>
<evidence type="ECO:0000256" key="12">
    <source>
        <dbReference type="ARBA" id="ARBA00023159"/>
    </source>
</evidence>
<comment type="catalytic activity">
    <reaction evidence="15">
        <text>ATP + H2O = ADP + phosphate + H(+)</text>
        <dbReference type="Rhea" id="RHEA:13065"/>
        <dbReference type="ChEBI" id="CHEBI:15377"/>
        <dbReference type="ChEBI" id="CHEBI:15378"/>
        <dbReference type="ChEBI" id="CHEBI:30616"/>
        <dbReference type="ChEBI" id="CHEBI:43474"/>
        <dbReference type="ChEBI" id="CHEBI:456216"/>
        <dbReference type="EC" id="3.6.4.12"/>
    </reaction>
</comment>
<feature type="region of interest" description="Disordered" evidence="16">
    <location>
        <begin position="539"/>
        <end position="848"/>
    </location>
</feature>
<keyword evidence="7" id="KW-0347">Helicase</keyword>
<feature type="region of interest" description="Disordered" evidence="16">
    <location>
        <begin position="1"/>
        <end position="318"/>
    </location>
</feature>
<dbReference type="PANTHER" id="PTHR45685">
    <property type="entry name" value="HELICASE SRCAP-RELATED"/>
    <property type="match status" value="1"/>
</dbReference>
<dbReference type="PANTHER" id="PTHR45685:SF1">
    <property type="entry name" value="HELICASE SRCAP"/>
    <property type="match status" value="1"/>
</dbReference>
<keyword evidence="8" id="KW-0067">ATP-binding</keyword>
<dbReference type="FunFam" id="3.40.50.10810:FF:000005">
    <property type="entry name" value="Photoperiod-independent early flowering 1"/>
    <property type="match status" value="1"/>
</dbReference>
<feature type="compositionally biased region" description="Acidic residues" evidence="16">
    <location>
        <begin position="691"/>
        <end position="701"/>
    </location>
</feature>
<dbReference type="InterPro" id="IPR027417">
    <property type="entry name" value="P-loop_NTPase"/>
</dbReference>
<name>A0AAD9SPY8_PHOAM</name>
<feature type="compositionally biased region" description="Low complexity" evidence="16">
    <location>
        <begin position="39"/>
        <end position="50"/>
    </location>
</feature>
<evidence type="ECO:0000256" key="7">
    <source>
        <dbReference type="ARBA" id="ARBA00022806"/>
    </source>
</evidence>
<dbReference type="InterPro" id="IPR001650">
    <property type="entry name" value="Helicase_C-like"/>
</dbReference>
<evidence type="ECO:0000256" key="10">
    <source>
        <dbReference type="ARBA" id="ARBA00023015"/>
    </source>
</evidence>
<feature type="domain" description="Helicase C-terminal" evidence="18">
    <location>
        <begin position="1420"/>
        <end position="1570"/>
    </location>
</feature>
<feature type="compositionally biased region" description="Basic and acidic residues" evidence="16">
    <location>
        <begin position="165"/>
        <end position="177"/>
    </location>
</feature>
<feature type="compositionally biased region" description="Polar residues" evidence="16">
    <location>
        <begin position="739"/>
        <end position="752"/>
    </location>
</feature>
<dbReference type="GO" id="GO:0006338">
    <property type="term" value="P:chromatin remodeling"/>
    <property type="evidence" value="ECO:0007669"/>
    <property type="project" value="TreeGrafter"/>
</dbReference>
<evidence type="ECO:0000259" key="18">
    <source>
        <dbReference type="PROSITE" id="PS51194"/>
    </source>
</evidence>
<evidence type="ECO:0000259" key="17">
    <source>
        <dbReference type="PROSITE" id="PS51192"/>
    </source>
</evidence>
<feature type="compositionally biased region" description="Acidic residues" evidence="16">
    <location>
        <begin position="563"/>
        <end position="585"/>
    </location>
</feature>
<keyword evidence="21" id="KW-1185">Reference proteome</keyword>
<evidence type="ECO:0000256" key="8">
    <source>
        <dbReference type="ARBA" id="ARBA00022840"/>
    </source>
</evidence>
<evidence type="ECO:0000256" key="6">
    <source>
        <dbReference type="ARBA" id="ARBA00022801"/>
    </source>
</evidence>
<evidence type="ECO:0000256" key="13">
    <source>
        <dbReference type="ARBA" id="ARBA00023163"/>
    </source>
</evidence>
<evidence type="ECO:0000256" key="1">
    <source>
        <dbReference type="ARBA" id="ARBA00004123"/>
    </source>
</evidence>
<dbReference type="Pfam" id="PF00176">
    <property type="entry name" value="SNF2-rel_dom"/>
    <property type="match status" value="1"/>
</dbReference>
<dbReference type="PROSITE" id="PS51194">
    <property type="entry name" value="HELICASE_CTER"/>
    <property type="match status" value="1"/>
</dbReference>
<dbReference type="Gene3D" id="3.40.50.10810">
    <property type="entry name" value="Tandem AAA-ATPase domain"/>
    <property type="match status" value="1"/>
</dbReference>
<gene>
    <name evidence="20" type="ORF">N8I77_005196</name>
</gene>
<dbReference type="GO" id="GO:0016887">
    <property type="term" value="F:ATP hydrolysis activity"/>
    <property type="evidence" value="ECO:0007669"/>
    <property type="project" value="TreeGrafter"/>
</dbReference>
<keyword evidence="5" id="KW-0547">Nucleotide-binding</keyword>
<dbReference type="PROSITE" id="PS51204">
    <property type="entry name" value="HSA"/>
    <property type="match status" value="1"/>
</dbReference>
<dbReference type="InterPro" id="IPR038718">
    <property type="entry name" value="SNF2-like_sf"/>
</dbReference>
<feature type="compositionally biased region" description="Basic and acidic residues" evidence="16">
    <location>
        <begin position="600"/>
        <end position="615"/>
    </location>
</feature>
<keyword evidence="6" id="KW-0378">Hydrolase</keyword>
<dbReference type="Gene3D" id="1.20.120.850">
    <property type="entry name" value="SWI2/SNF2 ATPases, N-terminal domain"/>
    <property type="match status" value="1"/>
</dbReference>
<dbReference type="GO" id="GO:0042393">
    <property type="term" value="F:histone binding"/>
    <property type="evidence" value="ECO:0007669"/>
    <property type="project" value="TreeGrafter"/>
</dbReference>
<dbReference type="SMART" id="SM00487">
    <property type="entry name" value="DEXDc"/>
    <property type="match status" value="1"/>
</dbReference>
<dbReference type="CDD" id="cd18793">
    <property type="entry name" value="SF2_C_SNF"/>
    <property type="match status" value="1"/>
</dbReference>
<feature type="domain" description="Helicase ATP-binding" evidence="17">
    <location>
        <begin position="868"/>
        <end position="1033"/>
    </location>
</feature>
<feature type="domain" description="HSA" evidence="19">
    <location>
        <begin position="407"/>
        <end position="481"/>
    </location>
</feature>
<dbReference type="InterPro" id="IPR002464">
    <property type="entry name" value="DNA/RNA_helicase_DEAH_CS"/>
</dbReference>
<dbReference type="GO" id="GO:0005524">
    <property type="term" value="F:ATP binding"/>
    <property type="evidence" value="ECO:0007669"/>
    <property type="project" value="UniProtKB-KW"/>
</dbReference>
<dbReference type="InterPro" id="IPR014012">
    <property type="entry name" value="HSA_dom"/>
</dbReference>